<comment type="caution">
    <text evidence="3">The sequence shown here is derived from an EMBL/GenBank/DDBJ whole genome shotgun (WGS) entry which is preliminary data.</text>
</comment>
<evidence type="ECO:0000313" key="3">
    <source>
        <dbReference type="EMBL" id="OAQ57841.1"/>
    </source>
</evidence>
<sequence>MIDLSSIYFGLFLGIFPFTVVKVIQQSRKIVARSRTFRNAYLYMIWVEAVACFVIAIITYLYLIGVVPDSLAFFIGSVVLWVLQTQLLPQIIANRVGLIMVNKRKAMWLKLGLVSAIGCINIAVGVIWTSAHMPGATTQQIYLNYAFENAEKTFFLLVDLGLNLYFLYLVRSRLIALGLNKYWLLFKVNVAMVFLSTAMDALLVGMLSLSDPYLYVQFLPVTYIVKLYIELTMAGLIAKIVRIPNEGDYGYPHHSTSHRRKSNTQYATFPEPSTRCNTANRNNTESPSFGNDTQINRGGDESDIQLAKYPGDGGIMKTVTTMVVMENDKESGRTNSGGEEDKNPRDLW</sequence>
<dbReference type="Proteomes" id="UP000078397">
    <property type="component" value="Unassembled WGS sequence"/>
</dbReference>
<dbReference type="GeneID" id="28854295"/>
<dbReference type="PANTHER" id="PTHR35179:SF1">
    <property type="entry name" value="INTEGRAL MEMBRANE PROTEIN"/>
    <property type="match status" value="1"/>
</dbReference>
<name>A0A179EXD5_METCM</name>
<feature type="transmembrane region" description="Helical" evidence="2">
    <location>
        <begin position="45"/>
        <end position="64"/>
    </location>
</feature>
<dbReference type="EMBL" id="LSBJ02000003">
    <property type="protein sequence ID" value="OAQ57841.1"/>
    <property type="molecule type" value="Genomic_DNA"/>
</dbReference>
<feature type="transmembrane region" description="Helical" evidence="2">
    <location>
        <begin position="6"/>
        <end position="24"/>
    </location>
</feature>
<accession>A0A179EXD5</accession>
<feature type="region of interest" description="Disordered" evidence="1">
    <location>
        <begin position="252"/>
        <end position="310"/>
    </location>
</feature>
<keyword evidence="4" id="KW-1185">Reference proteome</keyword>
<feature type="transmembrane region" description="Helical" evidence="2">
    <location>
        <begin position="182"/>
        <end position="207"/>
    </location>
</feature>
<feature type="compositionally biased region" description="Basic and acidic residues" evidence="1">
    <location>
        <begin position="339"/>
        <end position="348"/>
    </location>
</feature>
<dbReference type="KEGG" id="pchm:VFPPC_12411"/>
<evidence type="ECO:0000256" key="1">
    <source>
        <dbReference type="SAM" id="MobiDB-lite"/>
    </source>
</evidence>
<reference evidence="3 4" key="1">
    <citation type="journal article" date="2016" name="PLoS Pathog.">
        <title>Biosynthesis of antibiotic leucinostatins in bio-control fungus Purpureocillium lilacinum and their inhibition on phytophthora revealed by genome mining.</title>
        <authorList>
            <person name="Wang G."/>
            <person name="Liu Z."/>
            <person name="Lin R."/>
            <person name="Li E."/>
            <person name="Mao Z."/>
            <person name="Ling J."/>
            <person name="Yang Y."/>
            <person name="Yin W.B."/>
            <person name="Xie B."/>
        </authorList>
    </citation>
    <scope>NUCLEOTIDE SEQUENCE [LARGE SCALE GENOMIC DNA]</scope>
    <source>
        <strain evidence="3">170</strain>
    </source>
</reference>
<feature type="transmembrane region" description="Helical" evidence="2">
    <location>
        <begin position="70"/>
        <end position="88"/>
    </location>
</feature>
<feature type="transmembrane region" description="Helical" evidence="2">
    <location>
        <begin position="153"/>
        <end position="170"/>
    </location>
</feature>
<evidence type="ECO:0000256" key="2">
    <source>
        <dbReference type="SAM" id="Phobius"/>
    </source>
</evidence>
<dbReference type="AlphaFoldDB" id="A0A179EXD5"/>
<dbReference type="RefSeq" id="XP_018136108.1">
    <property type="nucleotide sequence ID" value="XM_018290301.1"/>
</dbReference>
<keyword evidence="2" id="KW-0812">Transmembrane</keyword>
<feature type="transmembrane region" description="Helical" evidence="2">
    <location>
        <begin position="108"/>
        <end position="133"/>
    </location>
</feature>
<organism evidence="3 4">
    <name type="scientific">Pochonia chlamydosporia 170</name>
    <dbReference type="NCBI Taxonomy" id="1380566"/>
    <lineage>
        <taxon>Eukaryota</taxon>
        <taxon>Fungi</taxon>
        <taxon>Dikarya</taxon>
        <taxon>Ascomycota</taxon>
        <taxon>Pezizomycotina</taxon>
        <taxon>Sordariomycetes</taxon>
        <taxon>Hypocreomycetidae</taxon>
        <taxon>Hypocreales</taxon>
        <taxon>Clavicipitaceae</taxon>
        <taxon>Pochonia</taxon>
    </lineage>
</organism>
<proteinExistence type="predicted"/>
<keyword evidence="2" id="KW-1133">Transmembrane helix</keyword>
<evidence type="ECO:0000313" key="4">
    <source>
        <dbReference type="Proteomes" id="UP000078397"/>
    </source>
</evidence>
<keyword evidence="2" id="KW-0472">Membrane</keyword>
<dbReference type="PANTHER" id="PTHR35179">
    <property type="entry name" value="PROTEIN CBG02620"/>
    <property type="match status" value="1"/>
</dbReference>
<gene>
    <name evidence="3" type="ORF">VFPPC_12411</name>
</gene>
<feature type="compositionally biased region" description="Polar residues" evidence="1">
    <location>
        <begin position="274"/>
        <end position="296"/>
    </location>
</feature>
<protein>
    <recommendedName>
        <fullName evidence="5">Integral membrane protein</fullName>
    </recommendedName>
</protein>
<evidence type="ECO:0008006" key="5">
    <source>
        <dbReference type="Google" id="ProtNLM"/>
    </source>
</evidence>
<feature type="region of interest" description="Disordered" evidence="1">
    <location>
        <begin position="327"/>
        <end position="348"/>
    </location>
</feature>
<dbReference type="OrthoDB" id="3205825at2759"/>